<dbReference type="Gene3D" id="1.10.10.10">
    <property type="entry name" value="Winged helix-like DNA-binding domain superfamily/Winged helix DNA-binding domain"/>
    <property type="match status" value="1"/>
</dbReference>
<dbReference type="PROSITE" id="PS50995">
    <property type="entry name" value="HTH_MARR_2"/>
    <property type="match status" value="1"/>
</dbReference>
<dbReference type="GO" id="GO:0003677">
    <property type="term" value="F:DNA binding"/>
    <property type="evidence" value="ECO:0007669"/>
    <property type="project" value="UniProtKB-KW"/>
</dbReference>
<keyword evidence="3" id="KW-0804">Transcription</keyword>
<keyword evidence="1" id="KW-0805">Transcription regulation</keyword>
<dbReference type="PROSITE" id="PS01117">
    <property type="entry name" value="HTH_MARR_1"/>
    <property type="match status" value="1"/>
</dbReference>
<gene>
    <name evidence="5" type="ORF">ARMA_3112</name>
</gene>
<dbReference type="PANTHER" id="PTHR42756">
    <property type="entry name" value="TRANSCRIPTIONAL REGULATOR, MARR"/>
    <property type="match status" value="1"/>
</dbReference>
<proteinExistence type="predicted"/>
<evidence type="ECO:0000256" key="1">
    <source>
        <dbReference type="ARBA" id="ARBA00023015"/>
    </source>
</evidence>
<reference evidence="5 6" key="1">
    <citation type="journal article" date="2015" name="Genome Announc.">
        <title>Draft Genome Sequence of a Heterotrophic Facultative Anaerobic Thermophilic Bacterium, Ardenticatena maritima Strain 110ST.</title>
        <authorList>
            <person name="Kawaichi S."/>
            <person name="Yoshida T."/>
            <person name="Sako Y."/>
            <person name="Nakamura R."/>
        </authorList>
    </citation>
    <scope>NUCLEOTIDE SEQUENCE [LARGE SCALE GENOMIC DNA]</scope>
    <source>
        <strain evidence="5 6">110S</strain>
    </source>
</reference>
<dbReference type="Pfam" id="PF12802">
    <property type="entry name" value="MarR_2"/>
    <property type="match status" value="1"/>
</dbReference>
<keyword evidence="2" id="KW-0238">DNA-binding</keyword>
<evidence type="ECO:0000256" key="2">
    <source>
        <dbReference type="ARBA" id="ARBA00023125"/>
    </source>
</evidence>
<keyword evidence="6" id="KW-1185">Reference proteome</keyword>
<dbReference type="FunCoup" id="A0A0M8KC36">
    <property type="interactions" value="42"/>
</dbReference>
<evidence type="ECO:0000259" key="4">
    <source>
        <dbReference type="PROSITE" id="PS50995"/>
    </source>
</evidence>
<dbReference type="EMBL" id="BBZA01000298">
    <property type="protein sequence ID" value="GAP64689.1"/>
    <property type="molecule type" value="Genomic_DNA"/>
</dbReference>
<dbReference type="SUPFAM" id="SSF46785">
    <property type="entry name" value="Winged helix' DNA-binding domain"/>
    <property type="match status" value="1"/>
</dbReference>
<dbReference type="InterPro" id="IPR023187">
    <property type="entry name" value="Tscrpt_reg_MarR-type_CS"/>
</dbReference>
<name>A0A0M8KC36_9CHLR</name>
<evidence type="ECO:0000313" key="6">
    <source>
        <dbReference type="Proteomes" id="UP000037784"/>
    </source>
</evidence>
<dbReference type="Proteomes" id="UP000037784">
    <property type="component" value="Unassembled WGS sequence"/>
</dbReference>
<dbReference type="InParanoid" id="A0A0M8KC36"/>
<comment type="caution">
    <text evidence="5">The sequence shown here is derived from an EMBL/GenBank/DDBJ whole genome shotgun (WGS) entry which is preliminary data.</text>
</comment>
<dbReference type="GO" id="GO:0003700">
    <property type="term" value="F:DNA-binding transcription factor activity"/>
    <property type="evidence" value="ECO:0007669"/>
    <property type="project" value="InterPro"/>
</dbReference>
<dbReference type="SMART" id="SM00347">
    <property type="entry name" value="HTH_MARR"/>
    <property type="match status" value="1"/>
</dbReference>
<dbReference type="PANTHER" id="PTHR42756:SF1">
    <property type="entry name" value="TRANSCRIPTIONAL REPRESSOR OF EMRAB OPERON"/>
    <property type="match status" value="1"/>
</dbReference>
<accession>A0A0M8KC36</accession>
<evidence type="ECO:0000256" key="3">
    <source>
        <dbReference type="ARBA" id="ARBA00023163"/>
    </source>
</evidence>
<sequence>MNELELAAKVIEVVPYLSRSLNAAAREELGNTLTLQQLRVLAFLRRHPGSSLGDLARWRDVSMPTMSKMIQSLVASGYVNRETNAQNRRTLVLTLTPKGEEVYLAILTRLQKRLAAMLADIPPETRERIADSLEVLADAVADVGEVRQHLPLMTRHAPSQE</sequence>
<dbReference type="RefSeq" id="WP_054494431.1">
    <property type="nucleotide sequence ID" value="NZ_BBZA01000298.1"/>
</dbReference>
<dbReference type="InterPro" id="IPR036390">
    <property type="entry name" value="WH_DNA-bd_sf"/>
</dbReference>
<dbReference type="OrthoDB" id="512297at2"/>
<dbReference type="InterPro" id="IPR036388">
    <property type="entry name" value="WH-like_DNA-bd_sf"/>
</dbReference>
<reference evidence="6" key="2">
    <citation type="submission" date="2015-08" db="EMBL/GenBank/DDBJ databases">
        <title>Draft Genome Sequence of a Heterotrophic Facultative Anaerobic Bacterium Ardenticatena maritima Strain 110S.</title>
        <authorList>
            <person name="Kawaichi S."/>
            <person name="Yoshida T."/>
            <person name="Sako Y."/>
            <person name="Nakamura R."/>
        </authorList>
    </citation>
    <scope>NUCLEOTIDE SEQUENCE [LARGE SCALE GENOMIC DNA]</scope>
    <source>
        <strain evidence="6">110S</strain>
    </source>
</reference>
<evidence type="ECO:0000313" key="5">
    <source>
        <dbReference type="EMBL" id="GAP64689.1"/>
    </source>
</evidence>
<protein>
    <recommendedName>
        <fullName evidence="4">HTH marR-type domain-containing protein</fullName>
    </recommendedName>
</protein>
<dbReference type="AlphaFoldDB" id="A0A0M8KC36"/>
<organism evidence="5 6">
    <name type="scientific">Ardenticatena maritima</name>
    <dbReference type="NCBI Taxonomy" id="872965"/>
    <lineage>
        <taxon>Bacteria</taxon>
        <taxon>Bacillati</taxon>
        <taxon>Chloroflexota</taxon>
        <taxon>Ardenticatenia</taxon>
        <taxon>Ardenticatenales</taxon>
        <taxon>Ardenticatenaceae</taxon>
        <taxon>Ardenticatena</taxon>
    </lineage>
</organism>
<dbReference type="InterPro" id="IPR000835">
    <property type="entry name" value="HTH_MarR-typ"/>
</dbReference>
<feature type="domain" description="HTH marR-type" evidence="4">
    <location>
        <begin position="1"/>
        <end position="138"/>
    </location>
</feature>